<sequence length="360" mass="39068">MGKNAERAAETAEVVDQSVVDVASLASWMDARELVTGSDIRDLRPLSGGTQNIMLRFERGDRSFVLRRGPRHLRERSNRVIRREMRLLAAIADTDVPHPKLIAPCPEESVLGAAFYLMEPVTGINVAVELPEPQASDPAMRHGMGLSVVDAIAKLGAVDHLAVGLADFGRVEGFLDRQVDRWLGELASYQQYPGYPGASIGDVSTVAEWLRRNQPARWTPGILHGDYHFANVLFEPAGTAVAAIVDWEMCTVGDPLLDLGWLLATWPHAEGGVAGMNSALGGHSGFPTEAEVIARYAQHSTRDLSGIQWYAVLACFKLGIVLEGTYARACAGQAPERVGQRLHAATLSLFEQASRRINAA</sequence>
<dbReference type="Gene3D" id="3.90.1200.10">
    <property type="match status" value="1"/>
</dbReference>
<dbReference type="EMBL" id="SLXQ01000004">
    <property type="protein sequence ID" value="TCP53603.1"/>
    <property type="molecule type" value="Genomic_DNA"/>
</dbReference>
<dbReference type="Gene3D" id="3.30.200.20">
    <property type="entry name" value="Phosphorylase Kinase, domain 1"/>
    <property type="match status" value="1"/>
</dbReference>
<dbReference type="PANTHER" id="PTHR21310:SF40">
    <property type="entry name" value="AMINOGLYCOSIDE PHOSPHOTRANSFERASE DOMAIN-CONTAINING PROTEIN-RELATED"/>
    <property type="match status" value="1"/>
</dbReference>
<protein>
    <submittedName>
        <fullName evidence="2">Aminoglycoside phosphotransferase (APT) family kinase protein</fullName>
    </submittedName>
</protein>
<dbReference type="InterPro" id="IPR041726">
    <property type="entry name" value="ACAD10_11_N"/>
</dbReference>
<evidence type="ECO:0000313" key="3">
    <source>
        <dbReference type="Proteomes" id="UP000294911"/>
    </source>
</evidence>
<dbReference type="Pfam" id="PF01636">
    <property type="entry name" value="APH"/>
    <property type="match status" value="1"/>
</dbReference>
<dbReference type="InterPro" id="IPR051678">
    <property type="entry name" value="AGP_Transferase"/>
</dbReference>
<keyword evidence="2" id="KW-0418">Kinase</keyword>
<proteinExistence type="predicted"/>
<organism evidence="2 3">
    <name type="scientific">Tamaricihabitans halophyticus</name>
    <dbReference type="NCBI Taxonomy" id="1262583"/>
    <lineage>
        <taxon>Bacteria</taxon>
        <taxon>Bacillati</taxon>
        <taxon>Actinomycetota</taxon>
        <taxon>Actinomycetes</taxon>
        <taxon>Pseudonocardiales</taxon>
        <taxon>Pseudonocardiaceae</taxon>
        <taxon>Tamaricihabitans</taxon>
    </lineage>
</organism>
<dbReference type="InterPro" id="IPR011009">
    <property type="entry name" value="Kinase-like_dom_sf"/>
</dbReference>
<dbReference type="CDD" id="cd05154">
    <property type="entry name" value="ACAD10_11_N-like"/>
    <property type="match status" value="1"/>
</dbReference>
<dbReference type="InterPro" id="IPR002575">
    <property type="entry name" value="Aminoglycoside_PTrfase"/>
</dbReference>
<dbReference type="OrthoDB" id="3806873at2"/>
<keyword evidence="3" id="KW-1185">Reference proteome</keyword>
<dbReference type="SUPFAM" id="SSF56112">
    <property type="entry name" value="Protein kinase-like (PK-like)"/>
    <property type="match status" value="1"/>
</dbReference>
<keyword evidence="2" id="KW-0808">Transferase</keyword>
<dbReference type="PANTHER" id="PTHR21310">
    <property type="entry name" value="AMINOGLYCOSIDE PHOSPHOTRANSFERASE-RELATED-RELATED"/>
    <property type="match status" value="1"/>
</dbReference>
<evidence type="ECO:0000313" key="2">
    <source>
        <dbReference type="EMBL" id="TCP53603.1"/>
    </source>
</evidence>
<comment type="caution">
    <text evidence="2">The sequence shown here is derived from an EMBL/GenBank/DDBJ whole genome shotgun (WGS) entry which is preliminary data.</text>
</comment>
<dbReference type="Proteomes" id="UP000294911">
    <property type="component" value="Unassembled WGS sequence"/>
</dbReference>
<accession>A0A4R2QUF0</accession>
<evidence type="ECO:0000259" key="1">
    <source>
        <dbReference type="Pfam" id="PF01636"/>
    </source>
</evidence>
<dbReference type="AlphaFoldDB" id="A0A4R2QUF0"/>
<feature type="domain" description="Aminoglycoside phosphotransferase" evidence="1">
    <location>
        <begin position="42"/>
        <end position="272"/>
    </location>
</feature>
<dbReference type="RefSeq" id="WP_132877316.1">
    <property type="nucleotide sequence ID" value="NZ_SLXQ01000004.1"/>
</dbReference>
<name>A0A4R2QUF0_9PSEU</name>
<dbReference type="GO" id="GO:0016301">
    <property type="term" value="F:kinase activity"/>
    <property type="evidence" value="ECO:0007669"/>
    <property type="project" value="UniProtKB-KW"/>
</dbReference>
<gene>
    <name evidence="2" type="ORF">EV191_104170</name>
</gene>
<reference evidence="2 3" key="1">
    <citation type="submission" date="2019-03" db="EMBL/GenBank/DDBJ databases">
        <title>Genomic Encyclopedia of Type Strains, Phase IV (KMG-IV): sequencing the most valuable type-strain genomes for metagenomic binning, comparative biology and taxonomic classification.</title>
        <authorList>
            <person name="Goeker M."/>
        </authorList>
    </citation>
    <scope>NUCLEOTIDE SEQUENCE [LARGE SCALE GENOMIC DNA]</scope>
    <source>
        <strain evidence="2 3">DSM 45765</strain>
    </source>
</reference>